<accession>A0ABT8VKD6</accession>
<dbReference type="PANTHER" id="PTHR47506:SF1">
    <property type="entry name" value="HTH-TYPE TRANSCRIPTIONAL REGULATOR YJDC"/>
    <property type="match status" value="1"/>
</dbReference>
<feature type="DNA-binding region" description="H-T-H motif" evidence="4">
    <location>
        <begin position="28"/>
        <end position="47"/>
    </location>
</feature>
<evidence type="ECO:0000256" key="4">
    <source>
        <dbReference type="PROSITE-ProRule" id="PRU00335"/>
    </source>
</evidence>
<dbReference type="Proteomes" id="UP001168883">
    <property type="component" value="Unassembled WGS sequence"/>
</dbReference>
<dbReference type="PANTHER" id="PTHR47506">
    <property type="entry name" value="TRANSCRIPTIONAL REGULATORY PROTEIN"/>
    <property type="match status" value="1"/>
</dbReference>
<feature type="domain" description="HTH tetR-type" evidence="5">
    <location>
        <begin position="5"/>
        <end position="65"/>
    </location>
</feature>
<proteinExistence type="predicted"/>
<keyword evidence="2 4" id="KW-0238">DNA-binding</keyword>
<dbReference type="InterPro" id="IPR036271">
    <property type="entry name" value="Tet_transcr_reg_TetR-rel_C_sf"/>
</dbReference>
<keyword evidence="3" id="KW-0804">Transcription</keyword>
<evidence type="ECO:0000259" key="5">
    <source>
        <dbReference type="PROSITE" id="PS50977"/>
    </source>
</evidence>
<evidence type="ECO:0000256" key="2">
    <source>
        <dbReference type="ARBA" id="ARBA00023125"/>
    </source>
</evidence>
<name>A0ABT8VKD6_9BACL</name>
<dbReference type="PROSITE" id="PS50977">
    <property type="entry name" value="HTH_TETR_2"/>
    <property type="match status" value="1"/>
</dbReference>
<organism evidence="6 7">
    <name type="scientific">Paenibacillus ehimensis</name>
    <dbReference type="NCBI Taxonomy" id="79264"/>
    <lineage>
        <taxon>Bacteria</taxon>
        <taxon>Bacillati</taxon>
        <taxon>Bacillota</taxon>
        <taxon>Bacilli</taxon>
        <taxon>Bacillales</taxon>
        <taxon>Paenibacillaceae</taxon>
        <taxon>Paenibacillus</taxon>
    </lineage>
</organism>
<protein>
    <submittedName>
        <fullName evidence="6">TetR/AcrR family transcriptional regulator</fullName>
    </submittedName>
</protein>
<dbReference type="EMBL" id="JAUMKJ010000065">
    <property type="protein sequence ID" value="MDO3681450.1"/>
    <property type="molecule type" value="Genomic_DNA"/>
</dbReference>
<dbReference type="RefSeq" id="WP_025847424.1">
    <property type="nucleotide sequence ID" value="NZ_JARLKN010000005.1"/>
</dbReference>
<dbReference type="InterPro" id="IPR009057">
    <property type="entry name" value="Homeodomain-like_sf"/>
</dbReference>
<sequence>MGRKSDARERLLETAARLVPERGYHGVGVQELCNVAGIKPGSFYYLFPSKQQLVIAVLEKTWEDTRNYIFTPIQTSNLSPLEKIREFFMRTCHLHAHRSSEGKPVLGCTFAVLGGELATQDQVINRKVQEIFSLFTGYFEEWITQAYEDELIALPKERIPDTAKALLCYTEGVALIARIHNDAETFSRMAEGALRLANPKK</sequence>
<dbReference type="Gene3D" id="1.10.357.10">
    <property type="entry name" value="Tetracycline Repressor, domain 2"/>
    <property type="match status" value="1"/>
</dbReference>
<dbReference type="Pfam" id="PF00440">
    <property type="entry name" value="TetR_N"/>
    <property type="match status" value="1"/>
</dbReference>
<evidence type="ECO:0000313" key="7">
    <source>
        <dbReference type="Proteomes" id="UP001168883"/>
    </source>
</evidence>
<keyword evidence="7" id="KW-1185">Reference proteome</keyword>
<keyword evidence="1" id="KW-0805">Transcription regulation</keyword>
<dbReference type="InterPro" id="IPR001647">
    <property type="entry name" value="HTH_TetR"/>
</dbReference>
<dbReference type="SUPFAM" id="SSF48498">
    <property type="entry name" value="Tetracyclin repressor-like, C-terminal domain"/>
    <property type="match status" value="1"/>
</dbReference>
<gene>
    <name evidence="6" type="ORF">Q3C12_31115</name>
</gene>
<comment type="caution">
    <text evidence="6">The sequence shown here is derived from an EMBL/GenBank/DDBJ whole genome shotgun (WGS) entry which is preliminary data.</text>
</comment>
<evidence type="ECO:0000256" key="1">
    <source>
        <dbReference type="ARBA" id="ARBA00023015"/>
    </source>
</evidence>
<reference evidence="6" key="1">
    <citation type="submission" date="2023-07" db="EMBL/GenBank/DDBJ databases">
        <authorList>
            <person name="Aktuganov G."/>
            <person name="Boyko T."/>
            <person name="Delegan Y."/>
            <person name="Galimzianova N."/>
            <person name="Gilvanova E."/>
            <person name="Korobov V."/>
            <person name="Kuzmina L."/>
            <person name="Melentiev A."/>
            <person name="Milman P."/>
            <person name="Ryabova A."/>
            <person name="Stupak E."/>
            <person name="Yasakov T."/>
            <person name="Zharikova N."/>
            <person name="Zhurenko E."/>
        </authorList>
    </citation>
    <scope>NUCLEOTIDE SEQUENCE</scope>
    <source>
        <strain evidence="6">IB-739</strain>
    </source>
</reference>
<dbReference type="SUPFAM" id="SSF46689">
    <property type="entry name" value="Homeodomain-like"/>
    <property type="match status" value="1"/>
</dbReference>
<evidence type="ECO:0000256" key="3">
    <source>
        <dbReference type="ARBA" id="ARBA00023163"/>
    </source>
</evidence>
<dbReference type="PRINTS" id="PR00455">
    <property type="entry name" value="HTHTETR"/>
</dbReference>
<evidence type="ECO:0000313" key="6">
    <source>
        <dbReference type="EMBL" id="MDO3681450.1"/>
    </source>
</evidence>